<evidence type="ECO:0000256" key="2">
    <source>
        <dbReference type="ARBA" id="ARBA00022833"/>
    </source>
</evidence>
<keyword evidence="5" id="KW-0804">Transcription</keyword>
<reference evidence="9" key="1">
    <citation type="submission" date="2023-01" db="EMBL/GenBank/DDBJ databases">
        <authorList>
            <person name="Piombo E."/>
        </authorList>
    </citation>
    <scope>NUCLEOTIDE SEQUENCE</scope>
</reference>
<dbReference type="GO" id="GO:0003677">
    <property type="term" value="F:DNA binding"/>
    <property type="evidence" value="ECO:0007669"/>
    <property type="project" value="UniProtKB-KW"/>
</dbReference>
<dbReference type="AlphaFoldDB" id="A0AA35MAD2"/>
<evidence type="ECO:0000259" key="8">
    <source>
        <dbReference type="PROSITE" id="PS50048"/>
    </source>
</evidence>
<protein>
    <recommendedName>
        <fullName evidence="8">Zn(2)-C6 fungal-type domain-containing protein</fullName>
    </recommendedName>
</protein>
<proteinExistence type="predicted"/>
<keyword evidence="2" id="KW-0862">Zinc</keyword>
<keyword evidence="6" id="KW-0539">Nucleus</keyword>
<dbReference type="EMBL" id="CABFNP030001239">
    <property type="protein sequence ID" value="CAI6092586.1"/>
    <property type="molecule type" value="Genomic_DNA"/>
</dbReference>
<evidence type="ECO:0000313" key="10">
    <source>
        <dbReference type="Proteomes" id="UP001160390"/>
    </source>
</evidence>
<evidence type="ECO:0000256" key="4">
    <source>
        <dbReference type="ARBA" id="ARBA00023125"/>
    </source>
</evidence>
<dbReference type="InterPro" id="IPR007219">
    <property type="entry name" value="XnlR_reg_dom"/>
</dbReference>
<dbReference type="SMART" id="SM00066">
    <property type="entry name" value="GAL4"/>
    <property type="match status" value="1"/>
</dbReference>
<dbReference type="PANTHER" id="PTHR47171:SF1">
    <property type="entry name" value="ZN(II)2CYS6 TRANSCRIPTION FACTOR (EUROFUNG)"/>
    <property type="match status" value="1"/>
</dbReference>
<dbReference type="Pfam" id="PF00172">
    <property type="entry name" value="Zn_clus"/>
    <property type="match status" value="1"/>
</dbReference>
<dbReference type="CDD" id="cd00067">
    <property type="entry name" value="GAL4"/>
    <property type="match status" value="1"/>
</dbReference>
<feature type="domain" description="Zn(2)-C6 fungal-type" evidence="8">
    <location>
        <begin position="12"/>
        <end position="46"/>
    </location>
</feature>
<dbReference type="Proteomes" id="UP001160390">
    <property type="component" value="Unassembled WGS sequence"/>
</dbReference>
<name>A0AA35MAD2_9HYPO</name>
<dbReference type="InterPro" id="IPR052073">
    <property type="entry name" value="Amide_Lactam_Regulators"/>
</dbReference>
<keyword evidence="4" id="KW-0238">DNA-binding</keyword>
<evidence type="ECO:0000256" key="6">
    <source>
        <dbReference type="ARBA" id="ARBA00023242"/>
    </source>
</evidence>
<accession>A0AA35MAD2</accession>
<feature type="compositionally biased region" description="Polar residues" evidence="7">
    <location>
        <begin position="73"/>
        <end position="85"/>
    </location>
</feature>
<dbReference type="PROSITE" id="PS50048">
    <property type="entry name" value="ZN2_CY6_FUNGAL_2"/>
    <property type="match status" value="1"/>
</dbReference>
<dbReference type="GO" id="GO:0008270">
    <property type="term" value="F:zinc ion binding"/>
    <property type="evidence" value="ECO:0007669"/>
    <property type="project" value="InterPro"/>
</dbReference>
<dbReference type="CDD" id="cd12148">
    <property type="entry name" value="fungal_TF_MHR"/>
    <property type="match status" value="1"/>
</dbReference>
<dbReference type="PROSITE" id="PS00463">
    <property type="entry name" value="ZN2_CY6_FUNGAL_1"/>
    <property type="match status" value="1"/>
</dbReference>
<dbReference type="PANTHER" id="PTHR47171">
    <property type="entry name" value="FARA-RELATED"/>
    <property type="match status" value="1"/>
</dbReference>
<organism evidence="9 10">
    <name type="scientific">Clonostachys chloroleuca</name>
    <dbReference type="NCBI Taxonomy" id="1926264"/>
    <lineage>
        <taxon>Eukaryota</taxon>
        <taxon>Fungi</taxon>
        <taxon>Dikarya</taxon>
        <taxon>Ascomycota</taxon>
        <taxon>Pezizomycotina</taxon>
        <taxon>Sordariomycetes</taxon>
        <taxon>Hypocreomycetidae</taxon>
        <taxon>Hypocreales</taxon>
        <taxon>Bionectriaceae</taxon>
        <taxon>Clonostachys</taxon>
    </lineage>
</organism>
<feature type="compositionally biased region" description="Basic residues" evidence="7">
    <location>
        <begin position="47"/>
        <end position="57"/>
    </location>
</feature>
<evidence type="ECO:0000256" key="1">
    <source>
        <dbReference type="ARBA" id="ARBA00022723"/>
    </source>
</evidence>
<keyword evidence="1" id="KW-0479">Metal-binding</keyword>
<evidence type="ECO:0000256" key="7">
    <source>
        <dbReference type="SAM" id="MobiDB-lite"/>
    </source>
</evidence>
<dbReference type="GO" id="GO:0000981">
    <property type="term" value="F:DNA-binding transcription factor activity, RNA polymerase II-specific"/>
    <property type="evidence" value="ECO:0007669"/>
    <property type="project" value="InterPro"/>
</dbReference>
<evidence type="ECO:0000256" key="5">
    <source>
        <dbReference type="ARBA" id="ARBA00023163"/>
    </source>
</evidence>
<sequence length="703" mass="79546">MVSAPATTLRKACAPCHTRKIKCDAAITGLPCGRCIARGCSNSCMRPLRHPRTRKSGRPNQEKQQEESQSPQAVNVNTTNDSSGCTLHAGALHTPQYQFQQTSITPQAAHDAEPITHEDQARMRTCREISGGGDPVSASAMTSPGQGRDTVEYRNGLNFISALGELVGSQKPRRLTRIIVHDSILDSEDQSQQYQSSEHSPAASRLGAAELALLESKGALSLPPKACCDRLLKLYFEICYVRTPIFNRVEFCRAYESDQSSLFLMNAVFANAAQYAPIDLIERCGFKSRSCAQRAFLSRAILLYDLGHETIQLRLLQGSVVLGATVFSYTRDKDFRFWMHNASRLAVKMGLHLKDIEGEVDPETFKLCRRIWWAIYSRDIILHFTGLRNMRMLDRTDYDMTLLSEDDWESDESIPSQFWSILSPISRQQKLFHIEYVKLMLVESRDIDEDYLGEECLSIVKSRQDFTDSRKVEISTRFSSWRKEIPRVLSIDEHPSAPSQNRLPITLMAASYRFECILYHVLQRKCQNCNNDILPWCRDQLRRSVFQLDTLIGRAITDGLSGVYSQTLKAYMISVGCINTSLALRIESSLQPQQSQLDKMLDYNSIRQSILFLREVSDLPSVQWPLGVFEWILGQKGLFSEVGLTESRIDGPENVMGMQTVTEDETRSTLIDNQYFGALETADQLDNFLYNDDFAGYMGLGDI</sequence>
<feature type="region of interest" description="Disordered" evidence="7">
    <location>
        <begin position="46"/>
        <end position="87"/>
    </location>
</feature>
<dbReference type="SUPFAM" id="SSF57701">
    <property type="entry name" value="Zn2/Cys6 DNA-binding domain"/>
    <property type="match status" value="1"/>
</dbReference>
<dbReference type="Pfam" id="PF04082">
    <property type="entry name" value="Fungal_trans"/>
    <property type="match status" value="1"/>
</dbReference>
<comment type="caution">
    <text evidence="9">The sequence shown here is derived from an EMBL/GenBank/DDBJ whole genome shotgun (WGS) entry which is preliminary data.</text>
</comment>
<dbReference type="InterPro" id="IPR036864">
    <property type="entry name" value="Zn2-C6_fun-type_DNA-bd_sf"/>
</dbReference>
<keyword evidence="3" id="KW-0805">Transcription regulation</keyword>
<gene>
    <name evidence="9" type="ORF">CCHLO57077_00007051</name>
</gene>
<keyword evidence="10" id="KW-1185">Reference proteome</keyword>
<dbReference type="GO" id="GO:0006351">
    <property type="term" value="P:DNA-templated transcription"/>
    <property type="evidence" value="ECO:0007669"/>
    <property type="project" value="InterPro"/>
</dbReference>
<dbReference type="InterPro" id="IPR001138">
    <property type="entry name" value="Zn2Cys6_DnaBD"/>
</dbReference>
<evidence type="ECO:0000313" key="9">
    <source>
        <dbReference type="EMBL" id="CAI6092586.1"/>
    </source>
</evidence>
<evidence type="ECO:0000256" key="3">
    <source>
        <dbReference type="ARBA" id="ARBA00023015"/>
    </source>
</evidence>